<feature type="transmembrane region" description="Helical" evidence="2">
    <location>
        <begin position="31"/>
        <end position="52"/>
    </location>
</feature>
<evidence type="ECO:0000259" key="3">
    <source>
        <dbReference type="Pfam" id="PF13239"/>
    </source>
</evidence>
<dbReference type="RefSeq" id="WP_406830657.1">
    <property type="nucleotide sequence ID" value="NZ_CP157483.1"/>
</dbReference>
<reference evidence="4" key="1">
    <citation type="submission" date="2024-05" db="EMBL/GenBank/DDBJ databases">
        <authorList>
            <person name="Kim S."/>
            <person name="Heo J."/>
            <person name="Choi H."/>
            <person name="Choi Y."/>
            <person name="Kwon S.-W."/>
            <person name="Kim Y."/>
        </authorList>
    </citation>
    <scope>NUCLEOTIDE SEQUENCE</scope>
    <source>
        <strain evidence="4">KACC 23699</strain>
    </source>
</reference>
<proteinExistence type="predicted"/>
<feature type="region of interest" description="Disordered" evidence="1">
    <location>
        <begin position="1"/>
        <end position="20"/>
    </location>
</feature>
<name>A0AAU7JSL5_9MICO</name>
<sequence>MTGHARTIGTGGLSEDLDGPRRHPGVVHHRHWLAVDALAYAVVNLLLVAGWIVTEAAFFWPVFPLFGWGIALVVHTWVVLVVAPTRT</sequence>
<feature type="domain" description="2TM" evidence="3">
    <location>
        <begin position="36"/>
        <end position="80"/>
    </location>
</feature>
<feature type="transmembrane region" description="Helical" evidence="2">
    <location>
        <begin position="58"/>
        <end position="83"/>
    </location>
</feature>
<organism evidence="4">
    <name type="scientific">Pedococcus sp. KACC 23699</name>
    <dbReference type="NCBI Taxonomy" id="3149228"/>
    <lineage>
        <taxon>Bacteria</taxon>
        <taxon>Bacillati</taxon>
        <taxon>Actinomycetota</taxon>
        <taxon>Actinomycetes</taxon>
        <taxon>Micrococcales</taxon>
        <taxon>Intrasporangiaceae</taxon>
        <taxon>Pedococcus</taxon>
    </lineage>
</organism>
<dbReference type="EMBL" id="CP157483">
    <property type="protein sequence ID" value="XBO43227.1"/>
    <property type="molecule type" value="Genomic_DNA"/>
</dbReference>
<dbReference type="InterPro" id="IPR025698">
    <property type="entry name" value="2TM_dom"/>
</dbReference>
<dbReference type="AlphaFoldDB" id="A0AAU7JSL5"/>
<keyword evidence="2" id="KW-0472">Membrane</keyword>
<evidence type="ECO:0000313" key="4">
    <source>
        <dbReference type="EMBL" id="XBO43227.1"/>
    </source>
</evidence>
<evidence type="ECO:0000256" key="1">
    <source>
        <dbReference type="SAM" id="MobiDB-lite"/>
    </source>
</evidence>
<keyword evidence="2" id="KW-1133">Transmembrane helix</keyword>
<dbReference type="Pfam" id="PF13239">
    <property type="entry name" value="2TM"/>
    <property type="match status" value="1"/>
</dbReference>
<evidence type="ECO:0000256" key="2">
    <source>
        <dbReference type="SAM" id="Phobius"/>
    </source>
</evidence>
<protein>
    <submittedName>
        <fullName evidence="4">2TM domain-containing protein</fullName>
    </submittedName>
</protein>
<gene>
    <name evidence="4" type="ORF">ABEG17_16920</name>
</gene>
<accession>A0AAU7JSL5</accession>
<keyword evidence="2" id="KW-0812">Transmembrane</keyword>